<evidence type="ECO:0000256" key="2">
    <source>
        <dbReference type="SAM" id="SignalP"/>
    </source>
</evidence>
<evidence type="ECO:0000313" key="4">
    <source>
        <dbReference type="Proteomes" id="UP000827892"/>
    </source>
</evidence>
<dbReference type="EMBL" id="CP090896">
    <property type="protein sequence ID" value="ULT81936.1"/>
    <property type="molecule type" value="Genomic_DNA"/>
</dbReference>
<feature type="compositionally biased region" description="Pro residues" evidence="1">
    <location>
        <begin position="145"/>
        <end position="160"/>
    </location>
</feature>
<keyword evidence="2" id="KW-0732">Signal</keyword>
<gene>
    <name evidence="3" type="ORF">L3Y34_011713</name>
</gene>
<organism evidence="3 4">
    <name type="scientific">Caenorhabditis briggsae</name>
    <dbReference type="NCBI Taxonomy" id="6238"/>
    <lineage>
        <taxon>Eukaryota</taxon>
        <taxon>Metazoa</taxon>
        <taxon>Ecdysozoa</taxon>
        <taxon>Nematoda</taxon>
        <taxon>Chromadorea</taxon>
        <taxon>Rhabditida</taxon>
        <taxon>Rhabditina</taxon>
        <taxon>Rhabditomorpha</taxon>
        <taxon>Rhabditoidea</taxon>
        <taxon>Rhabditidae</taxon>
        <taxon>Peloderinae</taxon>
        <taxon>Caenorhabditis</taxon>
    </lineage>
</organism>
<feature type="region of interest" description="Disordered" evidence="1">
    <location>
        <begin position="134"/>
        <end position="164"/>
    </location>
</feature>
<dbReference type="Proteomes" id="UP000827892">
    <property type="component" value="Chromosome X"/>
</dbReference>
<sequence>MISYSLFLCVPLVLAQVPVYLRTPALPGTVLAAAPVAQLQCPQQCLPSCLPSCLVAQSPSAIYQPYAPAVAGATPYQIVQSVSQPVVAPAPVVASGYQPYGPAYAPYGPAYIPVIPSCLSQCMPTCAPTCVEQASTPKPQRDDLPTPPPETVPTPAPEIPTTPSQPIDVVPCKCLIKITITQGNKVVSKCGPNSCSCPKNYTQCGSNCCKA</sequence>
<dbReference type="OMA" id="PCKCLIK"/>
<dbReference type="KEGG" id="cbr:CBG_14311"/>
<feature type="chain" id="PRO_5041985707" evidence="2">
    <location>
        <begin position="16"/>
        <end position="211"/>
    </location>
</feature>
<feature type="signal peptide" evidence="2">
    <location>
        <begin position="1"/>
        <end position="15"/>
    </location>
</feature>
<name>A0AAE8ZPK7_CAEBR</name>
<evidence type="ECO:0000313" key="3">
    <source>
        <dbReference type="EMBL" id="ULT81936.1"/>
    </source>
</evidence>
<reference evidence="3 4" key="1">
    <citation type="submission" date="2022-05" db="EMBL/GenBank/DDBJ databases">
        <title>Chromosome-level reference genomes for two strains of Caenorhabditis briggsae: an improved platform for comparative genomics.</title>
        <authorList>
            <person name="Stevens L."/>
            <person name="Andersen E.C."/>
        </authorList>
    </citation>
    <scope>NUCLEOTIDE SEQUENCE [LARGE SCALE GENOMIC DNA]</scope>
    <source>
        <strain evidence="3">QX1410_ONT</strain>
        <tissue evidence="3">Whole-organism</tissue>
    </source>
</reference>
<protein>
    <submittedName>
        <fullName evidence="3">Uncharacterized protein</fullName>
    </submittedName>
</protein>
<dbReference type="AlphaFoldDB" id="A0AAE8ZPK7"/>
<evidence type="ECO:0000256" key="1">
    <source>
        <dbReference type="SAM" id="MobiDB-lite"/>
    </source>
</evidence>
<accession>A0AAE8ZPK7</accession>
<proteinExistence type="predicted"/>